<feature type="transmembrane region" description="Helical" evidence="5">
    <location>
        <begin position="165"/>
        <end position="183"/>
    </location>
</feature>
<dbReference type="Pfam" id="PF00488">
    <property type="entry name" value="MutS_V"/>
    <property type="match status" value="1"/>
</dbReference>
<keyword evidence="2" id="KW-0067">ATP-binding</keyword>
<dbReference type="Proteomes" id="UP000033115">
    <property type="component" value="Chromosome"/>
</dbReference>
<accession>A0A0E3GQD5</accession>
<evidence type="ECO:0000256" key="3">
    <source>
        <dbReference type="ARBA" id="ARBA00023125"/>
    </source>
</evidence>
<dbReference type="AlphaFoldDB" id="A0A0E3GQD5"/>
<dbReference type="Gene3D" id="3.40.50.300">
    <property type="entry name" value="P-loop containing nucleotide triphosphate hydrolases"/>
    <property type="match status" value="1"/>
</dbReference>
<sequence>MATIVGYILVVLVIGTIITLGSNFKENREIRYRIEDEWGKDVERKYSEDDFKTVSEYFNNKKEDEKDRFFIDEITWNDLNMDSIFKKINSTESSPGEQYLYNMLREPSYDEKELKLRDRLIKFFQSNENERKNIQYLLAKLGKKRNCFISDYFYDKDKKRNSSLLYYRILAAVPIISLVITFINVHVGFAIMLAAVAINMFIYYSEEKKIKYKLEAFKYIVKIVKYAQLISKEEIEELKDYNEKLNEALKSMKSIRKASFNSSNNATDMGLVMEYISIMFLTDLINYEKVSNKLVERSREFKIIFEVIGIIDSCISIAAYRERIGEYVTPELIKCGKKTEHINIFKDISHPLIENTVVNSIEMSDSILITGSNASGKSTFLKTLAINIIFAQTIYTCLAKEFKCCYFRIYTSMALKDNIFNNESYYIAETKSLKRIIDSLNEDIPTICFVDEILRGTNTVERISASSQVLKYLTLNNCVCVAATHDVELTHILERYFSNYHFQENIADNEITFDYKIHEGRSTTQNAIKLLGILGYTDDIVEKAQQKANVFLKDGVWEAE</sequence>
<dbReference type="SUPFAM" id="SSF52540">
    <property type="entry name" value="P-loop containing nucleoside triphosphate hydrolases"/>
    <property type="match status" value="1"/>
</dbReference>
<dbReference type="GO" id="GO:0030983">
    <property type="term" value="F:mismatched DNA binding"/>
    <property type="evidence" value="ECO:0007669"/>
    <property type="project" value="InterPro"/>
</dbReference>
<dbReference type="EMBL" id="CP009933">
    <property type="protein sequence ID" value="AKA68381.1"/>
    <property type="molecule type" value="Genomic_DNA"/>
</dbReference>
<dbReference type="RefSeq" id="WP_029162794.1">
    <property type="nucleotide sequence ID" value="NZ_CP009933.1"/>
</dbReference>
<keyword evidence="1" id="KW-0547">Nucleotide-binding</keyword>
<proteinExistence type="predicted"/>
<feature type="domain" description="DNA mismatch repair proteins mutS family" evidence="6">
    <location>
        <begin position="364"/>
        <end position="549"/>
    </location>
</feature>
<feature type="transmembrane region" description="Helical" evidence="5">
    <location>
        <begin position="189"/>
        <end position="205"/>
    </location>
</feature>
<dbReference type="GO" id="GO:0140664">
    <property type="term" value="F:ATP-dependent DNA damage sensor activity"/>
    <property type="evidence" value="ECO:0007669"/>
    <property type="project" value="InterPro"/>
</dbReference>
<dbReference type="InterPro" id="IPR045076">
    <property type="entry name" value="MutS"/>
</dbReference>
<evidence type="ECO:0000313" key="7">
    <source>
        <dbReference type="EMBL" id="AKA68381.1"/>
    </source>
</evidence>
<keyword evidence="4" id="KW-0175">Coiled coil</keyword>
<keyword evidence="3" id="KW-0238">DNA-binding</keyword>
<protein>
    <submittedName>
        <fullName evidence="7">DNA mismatch repair protein MutS domain protein</fullName>
    </submittedName>
</protein>
<dbReference type="SMART" id="SM00534">
    <property type="entry name" value="MUTSac"/>
    <property type="match status" value="1"/>
</dbReference>
<keyword evidence="5" id="KW-0472">Membrane</keyword>
<reference evidence="7 8" key="1">
    <citation type="journal article" date="2015" name="J. Biotechnol.">
        <title>Complete genome sequence of a malodorant-producing acetogen, Clostridium scatologenes ATCC 25775(T).</title>
        <authorList>
            <person name="Zhu Z."/>
            <person name="Guo T."/>
            <person name="Zheng H."/>
            <person name="Song T."/>
            <person name="Ouyang P."/>
            <person name="Xie J."/>
        </authorList>
    </citation>
    <scope>NUCLEOTIDE SEQUENCE [LARGE SCALE GENOMIC DNA]</scope>
    <source>
        <strain evidence="7 8">ATCC 25775</strain>
    </source>
</reference>
<dbReference type="SUPFAM" id="SSF48334">
    <property type="entry name" value="DNA repair protein MutS, domain III"/>
    <property type="match status" value="1"/>
</dbReference>
<name>A0A0E3GQD5_CLOSL</name>
<dbReference type="GO" id="GO:0005524">
    <property type="term" value="F:ATP binding"/>
    <property type="evidence" value="ECO:0007669"/>
    <property type="project" value="UniProtKB-KW"/>
</dbReference>
<dbReference type="InterPro" id="IPR036187">
    <property type="entry name" value="DNA_mismatch_repair_MutS_sf"/>
</dbReference>
<gene>
    <name evidence="7" type="ORF">CSCA_1256</name>
</gene>
<feature type="coiled-coil region" evidence="4">
    <location>
        <begin position="231"/>
        <end position="258"/>
    </location>
</feature>
<evidence type="ECO:0000256" key="2">
    <source>
        <dbReference type="ARBA" id="ARBA00022840"/>
    </source>
</evidence>
<keyword evidence="5" id="KW-0812">Transmembrane</keyword>
<dbReference type="InterPro" id="IPR000432">
    <property type="entry name" value="DNA_mismatch_repair_MutS_C"/>
</dbReference>
<dbReference type="GO" id="GO:0006298">
    <property type="term" value="P:mismatch repair"/>
    <property type="evidence" value="ECO:0007669"/>
    <property type="project" value="InterPro"/>
</dbReference>
<dbReference type="KEGG" id="csq:CSCA_1256"/>
<dbReference type="PANTHER" id="PTHR11361">
    <property type="entry name" value="DNA MISMATCH REPAIR PROTEIN MUTS FAMILY MEMBER"/>
    <property type="match status" value="1"/>
</dbReference>
<keyword evidence="8" id="KW-1185">Reference proteome</keyword>
<evidence type="ECO:0000259" key="6">
    <source>
        <dbReference type="SMART" id="SM00534"/>
    </source>
</evidence>
<evidence type="ECO:0000256" key="1">
    <source>
        <dbReference type="ARBA" id="ARBA00022741"/>
    </source>
</evidence>
<organism evidence="7 8">
    <name type="scientific">Clostridium scatologenes</name>
    <dbReference type="NCBI Taxonomy" id="1548"/>
    <lineage>
        <taxon>Bacteria</taxon>
        <taxon>Bacillati</taxon>
        <taxon>Bacillota</taxon>
        <taxon>Clostridia</taxon>
        <taxon>Eubacteriales</taxon>
        <taxon>Clostridiaceae</taxon>
        <taxon>Clostridium</taxon>
    </lineage>
</organism>
<evidence type="ECO:0000256" key="4">
    <source>
        <dbReference type="SAM" id="Coils"/>
    </source>
</evidence>
<evidence type="ECO:0000256" key="5">
    <source>
        <dbReference type="SAM" id="Phobius"/>
    </source>
</evidence>
<dbReference type="HOGENOM" id="CLU_030717_1_0_9"/>
<dbReference type="STRING" id="1548.CSCA_1256"/>
<dbReference type="PANTHER" id="PTHR11361:SF152">
    <property type="entry name" value="DNA MISMATCH REPAIR PROTEIN"/>
    <property type="match status" value="1"/>
</dbReference>
<evidence type="ECO:0000313" key="8">
    <source>
        <dbReference type="Proteomes" id="UP000033115"/>
    </source>
</evidence>
<dbReference type="Gene3D" id="1.10.1420.10">
    <property type="match status" value="1"/>
</dbReference>
<feature type="transmembrane region" description="Helical" evidence="5">
    <location>
        <begin position="6"/>
        <end position="24"/>
    </location>
</feature>
<dbReference type="InterPro" id="IPR027417">
    <property type="entry name" value="P-loop_NTPase"/>
</dbReference>
<dbReference type="GO" id="GO:0005829">
    <property type="term" value="C:cytosol"/>
    <property type="evidence" value="ECO:0007669"/>
    <property type="project" value="TreeGrafter"/>
</dbReference>
<keyword evidence="5" id="KW-1133">Transmembrane helix</keyword>